<dbReference type="AlphaFoldDB" id="A0A9P6UEF3"/>
<keyword evidence="2" id="KW-1185">Reference proteome</keyword>
<dbReference type="EMBL" id="JAAAIN010003876">
    <property type="protein sequence ID" value="KAG0283656.1"/>
    <property type="molecule type" value="Genomic_DNA"/>
</dbReference>
<proteinExistence type="predicted"/>
<reference evidence="1" key="1">
    <citation type="journal article" date="2020" name="Fungal Divers.">
        <title>Resolving the Mortierellaceae phylogeny through synthesis of multi-gene phylogenetics and phylogenomics.</title>
        <authorList>
            <person name="Vandepol N."/>
            <person name="Liber J."/>
            <person name="Desiro A."/>
            <person name="Na H."/>
            <person name="Kennedy M."/>
            <person name="Barry K."/>
            <person name="Grigoriev I.V."/>
            <person name="Miller A.N."/>
            <person name="O'Donnell K."/>
            <person name="Stajich J.E."/>
            <person name="Bonito G."/>
        </authorList>
    </citation>
    <scope>NUCLEOTIDE SEQUENCE</scope>
    <source>
        <strain evidence="1">NVP60</strain>
    </source>
</reference>
<protein>
    <submittedName>
        <fullName evidence="1">Uncharacterized protein</fullName>
    </submittedName>
</protein>
<evidence type="ECO:0000313" key="2">
    <source>
        <dbReference type="Proteomes" id="UP000823405"/>
    </source>
</evidence>
<name>A0A9P6UEF3_9FUNG</name>
<evidence type="ECO:0000313" key="1">
    <source>
        <dbReference type="EMBL" id="KAG0283656.1"/>
    </source>
</evidence>
<accession>A0A9P6UEF3</accession>
<organism evidence="1 2">
    <name type="scientific">Linnemannia gamsii</name>
    <dbReference type="NCBI Taxonomy" id="64522"/>
    <lineage>
        <taxon>Eukaryota</taxon>
        <taxon>Fungi</taxon>
        <taxon>Fungi incertae sedis</taxon>
        <taxon>Mucoromycota</taxon>
        <taxon>Mortierellomycotina</taxon>
        <taxon>Mortierellomycetes</taxon>
        <taxon>Mortierellales</taxon>
        <taxon>Mortierellaceae</taxon>
        <taxon>Linnemannia</taxon>
    </lineage>
</organism>
<dbReference type="Proteomes" id="UP000823405">
    <property type="component" value="Unassembled WGS sequence"/>
</dbReference>
<sequence>VHRFFAIKFYSSSVPQERHKDNETSSDIRACFLRKDGSPNETLANFRHDFEASGTPSSLRGILRIHLKLPAVKGGMPPTHVRTNPVTGVEDVMVYINLYNMDDFFFEGISEHKDDMVKLKSLIKFVTSSIDILMV</sequence>
<feature type="non-terminal residue" evidence="1">
    <location>
        <position position="135"/>
    </location>
</feature>
<dbReference type="OrthoDB" id="2420447at2759"/>
<comment type="caution">
    <text evidence="1">The sequence shown here is derived from an EMBL/GenBank/DDBJ whole genome shotgun (WGS) entry which is preliminary data.</text>
</comment>
<gene>
    <name evidence="1" type="ORF">BGZ97_008457</name>
</gene>